<dbReference type="AlphaFoldDB" id="A0A6G0YIN8"/>
<protein>
    <submittedName>
        <fullName evidence="1">Zinc finger MYM-type protein 1-like</fullName>
    </submittedName>
</protein>
<organism evidence="1 2">
    <name type="scientific">Aphis craccivora</name>
    <name type="common">Cowpea aphid</name>
    <dbReference type="NCBI Taxonomy" id="307492"/>
    <lineage>
        <taxon>Eukaryota</taxon>
        <taxon>Metazoa</taxon>
        <taxon>Ecdysozoa</taxon>
        <taxon>Arthropoda</taxon>
        <taxon>Hexapoda</taxon>
        <taxon>Insecta</taxon>
        <taxon>Pterygota</taxon>
        <taxon>Neoptera</taxon>
        <taxon>Paraneoptera</taxon>
        <taxon>Hemiptera</taxon>
        <taxon>Sternorrhyncha</taxon>
        <taxon>Aphidomorpha</taxon>
        <taxon>Aphidoidea</taxon>
        <taxon>Aphididae</taxon>
        <taxon>Aphidini</taxon>
        <taxon>Aphis</taxon>
        <taxon>Aphis</taxon>
    </lineage>
</organism>
<evidence type="ECO:0000313" key="1">
    <source>
        <dbReference type="EMBL" id="KAF0756424.1"/>
    </source>
</evidence>
<dbReference type="Proteomes" id="UP000478052">
    <property type="component" value="Unassembled WGS sequence"/>
</dbReference>
<evidence type="ECO:0000313" key="2">
    <source>
        <dbReference type="Proteomes" id="UP000478052"/>
    </source>
</evidence>
<sequence>MVETSCQLEIGFECLFSSTFIDAEKVSFENLVEYYLPPVENDNVMLKLKIASQDVHFKSGLEALLSCPKNDFPSIHFLTKLFFTLTVSTASPERFLQIEIISKINNEQSNFLIILENI</sequence>
<proteinExistence type="predicted"/>
<gene>
    <name evidence="1" type="ORF">FWK35_00014532</name>
</gene>
<name>A0A6G0YIN8_APHCR</name>
<reference evidence="1 2" key="1">
    <citation type="submission" date="2019-08" db="EMBL/GenBank/DDBJ databases">
        <title>Whole genome of Aphis craccivora.</title>
        <authorList>
            <person name="Voronova N.V."/>
            <person name="Shulinski R.S."/>
            <person name="Bandarenka Y.V."/>
            <person name="Zhorov D.G."/>
            <person name="Warner D."/>
        </authorList>
    </citation>
    <scope>NUCLEOTIDE SEQUENCE [LARGE SCALE GENOMIC DNA]</scope>
    <source>
        <strain evidence="1">180601</strain>
        <tissue evidence="1">Whole Body</tissue>
    </source>
</reference>
<accession>A0A6G0YIN8</accession>
<keyword evidence="2" id="KW-1185">Reference proteome</keyword>
<dbReference type="EMBL" id="VUJU01003859">
    <property type="protein sequence ID" value="KAF0756424.1"/>
    <property type="molecule type" value="Genomic_DNA"/>
</dbReference>
<comment type="caution">
    <text evidence="1">The sequence shown here is derived from an EMBL/GenBank/DDBJ whole genome shotgun (WGS) entry which is preliminary data.</text>
</comment>